<accession>A0A8X6NE99</accession>
<protein>
    <submittedName>
        <fullName evidence="1">General transcription factor II-I repeat domain-containing protein 2</fullName>
    </submittedName>
</protein>
<sequence>MCFRASFVTENGIVSFSHEKQCSPEYEMLEDTEWLSDFAFFMDLLCHMSNLNVKMQGKNHLIDDIWAHLKAFKLKLNQFAGQLVNNNLSHFPRKCSTAFDGEVEAIRIAVHSYRIGILTEATCPLCDKRNEPMGKYHLHTYGTLHGNAESSRYREARGLLGR</sequence>
<dbReference type="Proteomes" id="UP000887013">
    <property type="component" value="Unassembled WGS sequence"/>
</dbReference>
<gene>
    <name evidence="1" type="primary">GTF2IRD2_454</name>
    <name evidence="1" type="ORF">NPIL_86391</name>
</gene>
<proteinExistence type="predicted"/>
<dbReference type="OrthoDB" id="1101576at2759"/>
<dbReference type="PANTHER" id="PTHR45913">
    <property type="entry name" value="EPM2A-INTERACTING PROTEIN 1"/>
    <property type="match status" value="1"/>
</dbReference>
<reference evidence="1" key="1">
    <citation type="submission" date="2020-08" db="EMBL/GenBank/DDBJ databases">
        <title>Multicomponent nature underlies the extraordinary mechanical properties of spider dragline silk.</title>
        <authorList>
            <person name="Kono N."/>
            <person name="Nakamura H."/>
            <person name="Mori M."/>
            <person name="Yoshida Y."/>
            <person name="Ohtoshi R."/>
            <person name="Malay A.D."/>
            <person name="Moran D.A.P."/>
            <person name="Tomita M."/>
            <person name="Numata K."/>
            <person name="Arakawa K."/>
        </authorList>
    </citation>
    <scope>NUCLEOTIDE SEQUENCE</scope>
</reference>
<evidence type="ECO:0000313" key="2">
    <source>
        <dbReference type="Proteomes" id="UP000887013"/>
    </source>
</evidence>
<comment type="caution">
    <text evidence="1">The sequence shown here is derived from an EMBL/GenBank/DDBJ whole genome shotgun (WGS) entry which is preliminary data.</text>
</comment>
<name>A0A8X6NE99_NEPPI</name>
<evidence type="ECO:0000313" key="1">
    <source>
        <dbReference type="EMBL" id="GFT08799.1"/>
    </source>
</evidence>
<organism evidence="1 2">
    <name type="scientific">Nephila pilipes</name>
    <name type="common">Giant wood spider</name>
    <name type="synonym">Nephila maculata</name>
    <dbReference type="NCBI Taxonomy" id="299642"/>
    <lineage>
        <taxon>Eukaryota</taxon>
        <taxon>Metazoa</taxon>
        <taxon>Ecdysozoa</taxon>
        <taxon>Arthropoda</taxon>
        <taxon>Chelicerata</taxon>
        <taxon>Arachnida</taxon>
        <taxon>Araneae</taxon>
        <taxon>Araneomorphae</taxon>
        <taxon>Entelegynae</taxon>
        <taxon>Araneoidea</taxon>
        <taxon>Nephilidae</taxon>
        <taxon>Nephila</taxon>
    </lineage>
</organism>
<dbReference type="AlphaFoldDB" id="A0A8X6NE99"/>
<dbReference type="PANTHER" id="PTHR45913:SF5">
    <property type="entry name" value="GENERAL TRANSCRIPTION FACTOR II-I REPEAT DOMAIN-CONTAINING PROTEIN 2A-LIKE PROTEIN"/>
    <property type="match status" value="1"/>
</dbReference>
<keyword evidence="2" id="KW-1185">Reference proteome</keyword>
<dbReference type="EMBL" id="BMAW01103371">
    <property type="protein sequence ID" value="GFT08799.1"/>
    <property type="molecule type" value="Genomic_DNA"/>
</dbReference>